<dbReference type="Proteomes" id="UP000192902">
    <property type="component" value="Chromosome"/>
</dbReference>
<keyword evidence="1 4" id="KW-0808">Transferase</keyword>
<dbReference type="InterPro" id="IPR050385">
    <property type="entry name" value="Archaeal_FAD_synthase"/>
</dbReference>
<dbReference type="PANTHER" id="PTHR43793">
    <property type="entry name" value="FAD SYNTHASE"/>
    <property type="match status" value="1"/>
</dbReference>
<name>A0A1W6BXT6_9BACT</name>
<evidence type="ECO:0000259" key="3">
    <source>
        <dbReference type="Pfam" id="PF01467"/>
    </source>
</evidence>
<reference evidence="4 5" key="1">
    <citation type="submission" date="2017-04" db="EMBL/GenBank/DDBJ databases">
        <title>Complete genome sequence of the Campylobacter cuniculorum type strain LMG24588.</title>
        <authorList>
            <person name="Miller W.G."/>
            <person name="Yee E."/>
            <person name="Revez J."/>
            <person name="Bono J.L."/>
            <person name="Rossi M."/>
        </authorList>
    </citation>
    <scope>NUCLEOTIDE SEQUENCE [LARGE SCALE GENOMIC DNA]</scope>
    <source>
        <strain evidence="4 5">LMG 24588</strain>
    </source>
</reference>
<dbReference type="NCBIfam" id="TIGR00125">
    <property type="entry name" value="cyt_tran_rel"/>
    <property type="match status" value="1"/>
</dbReference>
<dbReference type="Gene3D" id="3.40.50.620">
    <property type="entry name" value="HUPs"/>
    <property type="match status" value="1"/>
</dbReference>
<dbReference type="AlphaFoldDB" id="A0A1W6BXT6"/>
<dbReference type="InterPro" id="IPR014729">
    <property type="entry name" value="Rossmann-like_a/b/a_fold"/>
</dbReference>
<dbReference type="InterPro" id="IPR004821">
    <property type="entry name" value="Cyt_trans-like"/>
</dbReference>
<gene>
    <name evidence="4" type="ORF">CCUN_1312</name>
</gene>
<dbReference type="STRING" id="1121267.CCUN_1312"/>
<protein>
    <submittedName>
        <fullName evidence="4">Putative glycerol-3-phosphate cytidylyltransferase</fullName>
    </submittedName>
</protein>
<evidence type="ECO:0000313" key="5">
    <source>
        <dbReference type="Proteomes" id="UP000192902"/>
    </source>
</evidence>
<dbReference type="Pfam" id="PF01467">
    <property type="entry name" value="CTP_transf_like"/>
    <property type="match status" value="1"/>
</dbReference>
<dbReference type="PANTHER" id="PTHR43793:SF1">
    <property type="entry name" value="FAD SYNTHASE"/>
    <property type="match status" value="1"/>
</dbReference>
<evidence type="ECO:0000256" key="2">
    <source>
        <dbReference type="ARBA" id="ARBA00022695"/>
    </source>
</evidence>
<dbReference type="GO" id="GO:0016779">
    <property type="term" value="F:nucleotidyltransferase activity"/>
    <property type="evidence" value="ECO:0007669"/>
    <property type="project" value="UniProtKB-KW"/>
</dbReference>
<keyword evidence="2 4" id="KW-0548">Nucleotidyltransferase</keyword>
<dbReference type="EMBL" id="CP020867">
    <property type="protein sequence ID" value="ARJ56901.1"/>
    <property type="molecule type" value="Genomic_DNA"/>
</dbReference>
<evidence type="ECO:0000313" key="4">
    <source>
        <dbReference type="EMBL" id="ARJ56901.1"/>
    </source>
</evidence>
<dbReference type="SUPFAM" id="SSF52374">
    <property type="entry name" value="Nucleotidylyl transferase"/>
    <property type="match status" value="1"/>
</dbReference>
<dbReference type="eggNOG" id="COG0615">
    <property type="taxonomic scope" value="Bacteria"/>
</dbReference>
<feature type="domain" description="Cytidyltransferase-like" evidence="3">
    <location>
        <begin position="11"/>
        <end position="129"/>
    </location>
</feature>
<organism evidence="4 5">
    <name type="scientific">Campylobacter cuniculorum DSM 23162 = LMG 24588</name>
    <dbReference type="NCBI Taxonomy" id="1121267"/>
    <lineage>
        <taxon>Bacteria</taxon>
        <taxon>Pseudomonadati</taxon>
        <taxon>Campylobacterota</taxon>
        <taxon>Epsilonproteobacteria</taxon>
        <taxon>Campylobacterales</taxon>
        <taxon>Campylobacteraceae</taxon>
        <taxon>Campylobacter</taxon>
    </lineage>
</organism>
<proteinExistence type="predicted"/>
<dbReference type="RefSeq" id="WP_232087683.1">
    <property type="nucleotide sequence ID" value="NZ_CP020867.1"/>
</dbReference>
<sequence>MLLQLNRKRVLTFGTFDLFHFGHLKLLERAAKLGDELFVGISSDKLNFLKKNRFPIMNEYERAHIVASLKFVNSIFLEESLDLKKTYLLRYEADILVMGDDWTGKFDEFKELCEVVYLPRTRDISTSELLQRIKNDF</sequence>
<accession>A0A1W6BXT6</accession>
<evidence type="ECO:0000256" key="1">
    <source>
        <dbReference type="ARBA" id="ARBA00022679"/>
    </source>
</evidence>
<dbReference type="KEGG" id="ccun:CCUN_1312"/>